<keyword evidence="1" id="KW-0472">Membrane</keyword>
<name>A0A2V2MZK5_9EURY</name>
<accession>A0A2V2MZK5</accession>
<dbReference type="RefSeq" id="WP_109941656.1">
    <property type="nucleotide sequence ID" value="NZ_CP176366.1"/>
</dbReference>
<sequence length="586" mass="67420">MKISHISLITFFSLTITALYLLSLGSNPILYSLELEKPTTEFHSDINAEERIFLNSSQDMTPIMQDILDYSGPIALNIRMEDMDAAIGDLQQYYNKYRNLDRLVINLDMSESEIEEFQDNTKLQEELFRELLMASDDLDTLKRLEFRYRDQNDITSLKTVAFQGEALKKKIHKIREKYNLVNEEIVNQGMKFELNTSKVEQARMDINRFVDEITEEQEVRKKEIPITNQEIPEKKLTLLVTPESGKYWDVIHYSGYLSGTDISNKNITLNVDNTYYTDLLTNDIGHYSSYIYIEQISTGPHNFTSVYQSLKSEQQPLFVTPVNSTIDLYIQAVENQPVVNLTGNLLTHVQVNNATVHSIVNNASWNTTLTNQYGNYFTNLTLPQGTYQIYTAFNDNSYPIHPNQSQVYEVVSSGTSILSIRLLGEIDPLIIFIIVTGGVVGLTGIIIIIFRKYVKKLTFQSSEPKTGSNDYQFIETIDEELLAYTERALSDHYLIVLQKKGLSEAAREVYQIILTNITFTIPRKEVNAHTIREISEILSSKPYSNIFSAFTRIYEKIRYGGSEKVDDKENFETQFEELDQAVRKEE</sequence>
<protein>
    <recommendedName>
        <fullName evidence="4">DUF4129 domain-containing protein</fullName>
    </recommendedName>
</protein>
<gene>
    <name evidence="2" type="ORF">DLD82_13500</name>
</gene>
<dbReference type="AlphaFoldDB" id="A0A2V2MZK5"/>
<evidence type="ECO:0000313" key="3">
    <source>
        <dbReference type="Proteomes" id="UP000245934"/>
    </source>
</evidence>
<organism evidence="2 3">
    <name type="scientific">Methanospirillum stamsii</name>
    <dbReference type="NCBI Taxonomy" id="1277351"/>
    <lineage>
        <taxon>Archaea</taxon>
        <taxon>Methanobacteriati</taxon>
        <taxon>Methanobacteriota</taxon>
        <taxon>Stenosarchaea group</taxon>
        <taxon>Methanomicrobia</taxon>
        <taxon>Methanomicrobiales</taxon>
        <taxon>Methanospirillaceae</taxon>
        <taxon>Methanospirillum</taxon>
    </lineage>
</organism>
<dbReference type="GeneID" id="97610994"/>
<keyword evidence="1" id="KW-0812">Transmembrane</keyword>
<dbReference type="EMBL" id="QGMZ01000030">
    <property type="protein sequence ID" value="PWR71760.1"/>
    <property type="molecule type" value="Genomic_DNA"/>
</dbReference>
<keyword evidence="1" id="KW-1133">Transmembrane helix</keyword>
<evidence type="ECO:0000256" key="1">
    <source>
        <dbReference type="SAM" id="Phobius"/>
    </source>
</evidence>
<evidence type="ECO:0000313" key="2">
    <source>
        <dbReference type="EMBL" id="PWR71760.1"/>
    </source>
</evidence>
<proteinExistence type="predicted"/>
<feature type="transmembrane region" description="Helical" evidence="1">
    <location>
        <begin position="429"/>
        <end position="450"/>
    </location>
</feature>
<dbReference type="OrthoDB" id="112112at2157"/>
<keyword evidence="3" id="KW-1185">Reference proteome</keyword>
<dbReference type="Proteomes" id="UP000245934">
    <property type="component" value="Unassembled WGS sequence"/>
</dbReference>
<evidence type="ECO:0008006" key="4">
    <source>
        <dbReference type="Google" id="ProtNLM"/>
    </source>
</evidence>
<reference evidence="2 3" key="1">
    <citation type="submission" date="2018-05" db="EMBL/GenBank/DDBJ databases">
        <title>Draft genome of Methanospirillum stamsii Pt1.</title>
        <authorList>
            <person name="Dueholm M.S."/>
            <person name="Nielsen P.H."/>
            <person name="Bakmann L.F."/>
            <person name="Otzen D.E."/>
        </authorList>
    </citation>
    <scope>NUCLEOTIDE SEQUENCE [LARGE SCALE GENOMIC DNA]</scope>
    <source>
        <strain evidence="2 3">Pt1</strain>
    </source>
</reference>
<comment type="caution">
    <text evidence="2">The sequence shown here is derived from an EMBL/GenBank/DDBJ whole genome shotgun (WGS) entry which is preliminary data.</text>
</comment>